<protein>
    <submittedName>
        <fullName evidence="3">Alpha-ribazole phosphatase</fullName>
        <ecNumber evidence="3">3.1.3.73</ecNumber>
    </submittedName>
</protein>
<dbReference type="InterPro" id="IPR050275">
    <property type="entry name" value="PGM_Phosphatase"/>
</dbReference>
<proteinExistence type="predicted"/>
<dbReference type="PANTHER" id="PTHR48100">
    <property type="entry name" value="BROAD-SPECIFICITY PHOSPHATASE YOR283W-RELATED"/>
    <property type="match status" value="1"/>
</dbReference>
<reference evidence="3 4" key="1">
    <citation type="submission" date="2018-06" db="EMBL/GenBank/DDBJ databases">
        <authorList>
            <consortium name="Pathogen Informatics"/>
            <person name="Doyle S."/>
        </authorList>
    </citation>
    <scope>NUCLEOTIDE SEQUENCE [LARGE SCALE GENOMIC DNA]</scope>
    <source>
        <strain evidence="3 4">NCTC12112</strain>
    </source>
</reference>
<dbReference type="GO" id="GO:0005737">
    <property type="term" value="C:cytoplasm"/>
    <property type="evidence" value="ECO:0007669"/>
    <property type="project" value="TreeGrafter"/>
</dbReference>
<dbReference type="InterPro" id="IPR001345">
    <property type="entry name" value="PG/BPGM_mutase_AS"/>
</dbReference>
<feature type="active site" description="Proton donor/acceptor" evidence="1">
    <location>
        <position position="81"/>
    </location>
</feature>
<sequence>MGKLIIVRHGQTQMNVEGIFFGKLDPGLNEMGRVQCKKAGDVLKKHGYDAVYSSDLLRAAETAELVNYLSLPITFDKRLQEIDFGIFEGMSYKEIEEKYPVECEKSKNEWKTFDFVTGESLEKLQSRAIEFIESLDKTKNNLVVTHWGVINCILSWYFSDKLESYWKYSVENGGICIIEFADGFPILKGLNIG</sequence>
<accession>A0AAX2J847</accession>
<dbReference type="AlphaFoldDB" id="A0AAX2J847"/>
<organism evidence="3 4">
    <name type="scientific">Fusobacterium ulcerans</name>
    <dbReference type="NCBI Taxonomy" id="861"/>
    <lineage>
        <taxon>Bacteria</taxon>
        <taxon>Fusobacteriati</taxon>
        <taxon>Fusobacteriota</taxon>
        <taxon>Fusobacteriia</taxon>
        <taxon>Fusobacteriales</taxon>
        <taxon>Fusobacteriaceae</taxon>
        <taxon>Fusobacterium</taxon>
    </lineage>
</organism>
<name>A0AAX2J847_9FUSO</name>
<dbReference type="PIRSF" id="PIRSF000709">
    <property type="entry name" value="6PFK_2-Ptase"/>
    <property type="match status" value="1"/>
</dbReference>
<dbReference type="GO" id="GO:0043755">
    <property type="term" value="F:alpha-ribazole phosphatase activity"/>
    <property type="evidence" value="ECO:0007669"/>
    <property type="project" value="UniProtKB-EC"/>
</dbReference>
<feature type="binding site" evidence="2">
    <location>
        <begin position="8"/>
        <end position="15"/>
    </location>
    <ligand>
        <name>substrate</name>
    </ligand>
</feature>
<dbReference type="PANTHER" id="PTHR48100:SF59">
    <property type="entry name" value="ADENOSYLCOBALAMIN_ALPHA-RIBAZOLE PHOSPHATASE"/>
    <property type="match status" value="1"/>
</dbReference>
<dbReference type="Gene3D" id="3.40.50.1240">
    <property type="entry name" value="Phosphoglycerate mutase-like"/>
    <property type="match status" value="1"/>
</dbReference>
<dbReference type="Proteomes" id="UP000249008">
    <property type="component" value="Chromosome 1"/>
</dbReference>
<gene>
    <name evidence="3" type="primary">cobC_2</name>
    <name evidence="3" type="ORF">NCTC12112_00755</name>
</gene>
<dbReference type="Pfam" id="PF00300">
    <property type="entry name" value="His_Phos_1"/>
    <property type="match status" value="1"/>
</dbReference>
<dbReference type="GeneID" id="78455341"/>
<evidence type="ECO:0000313" key="4">
    <source>
        <dbReference type="Proteomes" id="UP000249008"/>
    </source>
</evidence>
<dbReference type="EMBL" id="LS483487">
    <property type="protein sequence ID" value="SQJ00475.1"/>
    <property type="molecule type" value="Genomic_DNA"/>
</dbReference>
<dbReference type="SUPFAM" id="SSF53254">
    <property type="entry name" value="Phosphoglycerate mutase-like"/>
    <property type="match status" value="1"/>
</dbReference>
<dbReference type="InterPro" id="IPR029033">
    <property type="entry name" value="His_PPase_superfam"/>
</dbReference>
<evidence type="ECO:0000256" key="1">
    <source>
        <dbReference type="PIRSR" id="PIRSR613078-1"/>
    </source>
</evidence>
<dbReference type="EC" id="3.1.3.73" evidence="3"/>
<dbReference type="KEGG" id="ful:C4N20_10995"/>
<evidence type="ECO:0000256" key="2">
    <source>
        <dbReference type="PIRSR" id="PIRSR613078-2"/>
    </source>
</evidence>
<dbReference type="PROSITE" id="PS00175">
    <property type="entry name" value="PG_MUTASE"/>
    <property type="match status" value="1"/>
</dbReference>
<feature type="active site" description="Tele-phosphohistidine intermediate" evidence="1">
    <location>
        <position position="9"/>
    </location>
</feature>
<dbReference type="SMART" id="SM00855">
    <property type="entry name" value="PGAM"/>
    <property type="match status" value="1"/>
</dbReference>
<dbReference type="CDD" id="cd07067">
    <property type="entry name" value="HP_PGM_like"/>
    <property type="match status" value="1"/>
</dbReference>
<dbReference type="RefSeq" id="WP_005976317.1">
    <property type="nucleotide sequence ID" value="NZ_CABKNW010000001.1"/>
</dbReference>
<feature type="binding site" evidence="2">
    <location>
        <position position="58"/>
    </location>
    <ligand>
        <name>substrate</name>
    </ligand>
</feature>
<evidence type="ECO:0000313" key="3">
    <source>
        <dbReference type="EMBL" id="SQJ00475.1"/>
    </source>
</evidence>
<keyword evidence="3" id="KW-0378">Hydrolase</keyword>
<dbReference type="InterPro" id="IPR013078">
    <property type="entry name" value="His_Pase_superF_clade-1"/>
</dbReference>